<accession>A0A316X6A5</accession>
<gene>
    <name evidence="2" type="ORF">C1631_014805</name>
</gene>
<sequence length="119" mass="14097">MFNIFLRGYGLKEEYNTFKILIYVLYFLILPLLTATFICIFKESRRMFLYLNISLFLMLIFHTVIFNGKYQKIQNHTTKYLFSFILLNVLFVVGPVVIINFFKHSPIGDGIENIGKHED</sequence>
<name>A0A316X6A5_9FLAO</name>
<dbReference type="AlphaFoldDB" id="A0A316X6A5"/>
<feature type="transmembrane region" description="Helical" evidence="1">
    <location>
        <begin position="80"/>
        <end position="102"/>
    </location>
</feature>
<evidence type="ECO:0000313" key="2">
    <source>
        <dbReference type="EMBL" id="PWN69322.1"/>
    </source>
</evidence>
<organism evidence="2 3">
    <name type="scientific">Chryseobacterium phosphatilyticum</name>
    <dbReference type="NCBI Taxonomy" id="475075"/>
    <lineage>
        <taxon>Bacteria</taxon>
        <taxon>Pseudomonadati</taxon>
        <taxon>Bacteroidota</taxon>
        <taxon>Flavobacteriia</taxon>
        <taxon>Flavobacteriales</taxon>
        <taxon>Weeksellaceae</taxon>
        <taxon>Chryseobacterium group</taxon>
        <taxon>Chryseobacterium</taxon>
    </lineage>
</organism>
<evidence type="ECO:0000313" key="3">
    <source>
        <dbReference type="Proteomes" id="UP000236594"/>
    </source>
</evidence>
<keyword evidence="1" id="KW-0812">Transmembrane</keyword>
<proteinExistence type="predicted"/>
<evidence type="ECO:0000256" key="1">
    <source>
        <dbReference type="SAM" id="Phobius"/>
    </source>
</evidence>
<keyword evidence="3" id="KW-1185">Reference proteome</keyword>
<protein>
    <submittedName>
        <fullName evidence="2">Uncharacterized protein</fullName>
    </submittedName>
</protein>
<feature type="transmembrane region" description="Helical" evidence="1">
    <location>
        <begin position="48"/>
        <end position="68"/>
    </location>
</feature>
<feature type="transmembrane region" description="Helical" evidence="1">
    <location>
        <begin position="20"/>
        <end position="41"/>
    </location>
</feature>
<keyword evidence="1" id="KW-0472">Membrane</keyword>
<dbReference type="EMBL" id="PPED02000003">
    <property type="protein sequence ID" value="PWN69322.1"/>
    <property type="molecule type" value="Genomic_DNA"/>
</dbReference>
<comment type="caution">
    <text evidence="2">The sequence shown here is derived from an EMBL/GenBank/DDBJ whole genome shotgun (WGS) entry which is preliminary data.</text>
</comment>
<dbReference type="Proteomes" id="UP000236594">
    <property type="component" value="Unassembled WGS sequence"/>
</dbReference>
<keyword evidence="1" id="KW-1133">Transmembrane helix</keyword>
<reference evidence="2 3" key="1">
    <citation type="submission" date="2018-04" db="EMBL/GenBank/DDBJ databases">
        <title>Draft Genome Sequence of Phosphate-Solubilizing Chryseobacterium sp. ISE14 that is a Biocontrol and Plant Growth-Promoting Rhizobacterium Isolated from Cucumber.</title>
        <authorList>
            <person name="Jeong J.-J."/>
            <person name="Sang M.K."/>
            <person name="Choi I.-G."/>
            <person name="Kim K.D."/>
        </authorList>
    </citation>
    <scope>NUCLEOTIDE SEQUENCE [LARGE SCALE GENOMIC DNA]</scope>
    <source>
        <strain evidence="2 3">ISE14</strain>
    </source>
</reference>